<evidence type="ECO:0000313" key="3">
    <source>
        <dbReference type="EMBL" id="KAL3780605.1"/>
    </source>
</evidence>
<dbReference type="EMBL" id="JABMIG020000344">
    <property type="protein sequence ID" value="KAL3780605.1"/>
    <property type="molecule type" value="Genomic_DNA"/>
</dbReference>
<dbReference type="PANTHER" id="PTHR21113">
    <property type="entry name" value="AGAP001705-PA"/>
    <property type="match status" value="1"/>
</dbReference>
<name>A0ABD3NXL8_9STRA</name>
<evidence type="ECO:0000259" key="2">
    <source>
        <dbReference type="PROSITE" id="PS50940"/>
    </source>
</evidence>
<feature type="region of interest" description="Disordered" evidence="1">
    <location>
        <begin position="236"/>
        <end position="257"/>
    </location>
</feature>
<feature type="domain" description="Chitin-binding type-2" evidence="2">
    <location>
        <begin position="67"/>
        <end position="125"/>
    </location>
</feature>
<dbReference type="InterPro" id="IPR036508">
    <property type="entry name" value="Chitin-bd_dom_sf"/>
</dbReference>
<dbReference type="Gene3D" id="2.170.140.10">
    <property type="entry name" value="Chitin binding domain"/>
    <property type="match status" value="2"/>
</dbReference>
<feature type="domain" description="Chitin-binding type-2" evidence="2">
    <location>
        <begin position="157"/>
        <end position="215"/>
    </location>
</feature>
<sequence>MTASASIDALDPRVAASAGEPSSRENPLALRIPRCRRSRRLKRHLALSSLGGLILHHHNIRSANAQCNPCGSVSDGFAIVPGTGCTQYVSCQGGQAGTYQSCNAGLLFDLAIKGCNWDYQVTCAPDPAGCGSTDADGEGEQATDSESGSGAQTGCDLPLCTANQSGRVIVPFTSCSQYVECSMGVPGTVQSCPEGQMYSSQIQACNVIAQVTCPPDPTCPPVVNPTAPPTLPVETDETPVPTVAPTDKPVAPADVSGVDEPMPFVTSDLLEGMHVIDAHLDANKVLITRELFNGGRPLYPSSPTFNYNSFKNSLHTMIMTPIDNKSFFIGSSELTNGRVYGLVNIAAFLSQSVIDSIQYGSCDEVNTDIIQGVLPISNACGQNGMDYQDKSTLCLASEENYACSVQWDMRVQGQNLGTNPPPFYCGPANDYGGFTGYWDYVSGTENKEGPTENANGKTDVQGCCWWGRGVIHTRGVCQYGKLNHFLGKKASDEGRPAMFADIDFCMDPGAICSTEKYPDIKWITGLFRWVMDVQTYNAEGFIYMDELIKFVDGGFVDWSFIHRVSGIVTQGCHKPPCVEGAEFDGVIRKDAFVKTLKLFGLKINDAAESSRRLDKVLDRR</sequence>
<dbReference type="SMART" id="SM00494">
    <property type="entry name" value="ChtBD2"/>
    <property type="match status" value="2"/>
</dbReference>
<evidence type="ECO:0000256" key="1">
    <source>
        <dbReference type="SAM" id="MobiDB-lite"/>
    </source>
</evidence>
<accession>A0ABD3NXL8</accession>
<dbReference type="PROSITE" id="PS50940">
    <property type="entry name" value="CHIT_BIND_II"/>
    <property type="match status" value="2"/>
</dbReference>
<dbReference type="SUPFAM" id="SSF57625">
    <property type="entry name" value="Invertebrate chitin-binding proteins"/>
    <property type="match status" value="2"/>
</dbReference>
<keyword evidence="4" id="KW-1185">Reference proteome</keyword>
<evidence type="ECO:0000313" key="4">
    <source>
        <dbReference type="Proteomes" id="UP001516023"/>
    </source>
</evidence>
<dbReference type="Proteomes" id="UP001516023">
    <property type="component" value="Unassembled WGS sequence"/>
</dbReference>
<comment type="caution">
    <text evidence="3">The sequence shown here is derived from an EMBL/GenBank/DDBJ whole genome shotgun (WGS) entry which is preliminary data.</text>
</comment>
<gene>
    <name evidence="3" type="ORF">HJC23_010043</name>
</gene>
<organism evidence="3 4">
    <name type="scientific">Cyclotella cryptica</name>
    <dbReference type="NCBI Taxonomy" id="29204"/>
    <lineage>
        <taxon>Eukaryota</taxon>
        <taxon>Sar</taxon>
        <taxon>Stramenopiles</taxon>
        <taxon>Ochrophyta</taxon>
        <taxon>Bacillariophyta</taxon>
        <taxon>Coscinodiscophyceae</taxon>
        <taxon>Thalassiosirophycidae</taxon>
        <taxon>Stephanodiscales</taxon>
        <taxon>Stephanodiscaceae</taxon>
        <taxon>Cyclotella</taxon>
    </lineage>
</organism>
<proteinExistence type="predicted"/>
<dbReference type="Pfam" id="PF01607">
    <property type="entry name" value="CBM_14"/>
    <property type="match status" value="2"/>
</dbReference>
<dbReference type="InterPro" id="IPR002557">
    <property type="entry name" value="Chitin-bd_dom"/>
</dbReference>
<dbReference type="PANTHER" id="PTHR21113:SF4">
    <property type="entry name" value="CHITIN-BINDING TYPE-4 DOMAIN-CONTAINING PROTEIN"/>
    <property type="match status" value="1"/>
</dbReference>
<reference evidence="3 4" key="1">
    <citation type="journal article" date="2020" name="G3 (Bethesda)">
        <title>Improved Reference Genome for Cyclotella cryptica CCMP332, a Model for Cell Wall Morphogenesis, Salinity Adaptation, and Lipid Production in Diatoms (Bacillariophyta).</title>
        <authorList>
            <person name="Roberts W.R."/>
            <person name="Downey K.M."/>
            <person name="Ruck E.C."/>
            <person name="Traller J.C."/>
            <person name="Alverson A.J."/>
        </authorList>
    </citation>
    <scope>NUCLEOTIDE SEQUENCE [LARGE SCALE GENOMIC DNA]</scope>
    <source>
        <strain evidence="3 4">CCMP332</strain>
    </source>
</reference>
<protein>
    <recommendedName>
        <fullName evidence="2">Chitin-binding type-2 domain-containing protein</fullName>
    </recommendedName>
</protein>
<dbReference type="AlphaFoldDB" id="A0ABD3NXL8"/>